<feature type="non-terminal residue" evidence="2">
    <location>
        <position position="56"/>
    </location>
</feature>
<evidence type="ECO:0000313" key="2">
    <source>
        <dbReference type="EMBL" id="KIK12618.1"/>
    </source>
</evidence>
<organism evidence="2 3">
    <name type="scientific">Pisolithus microcarpus 441</name>
    <dbReference type="NCBI Taxonomy" id="765257"/>
    <lineage>
        <taxon>Eukaryota</taxon>
        <taxon>Fungi</taxon>
        <taxon>Dikarya</taxon>
        <taxon>Basidiomycota</taxon>
        <taxon>Agaricomycotina</taxon>
        <taxon>Agaricomycetes</taxon>
        <taxon>Agaricomycetidae</taxon>
        <taxon>Boletales</taxon>
        <taxon>Sclerodermatineae</taxon>
        <taxon>Pisolithaceae</taxon>
        <taxon>Pisolithus</taxon>
    </lineage>
</organism>
<feature type="region of interest" description="Disordered" evidence="1">
    <location>
        <begin position="1"/>
        <end position="56"/>
    </location>
</feature>
<reference evidence="2 3" key="1">
    <citation type="submission" date="2014-04" db="EMBL/GenBank/DDBJ databases">
        <authorList>
            <consortium name="DOE Joint Genome Institute"/>
            <person name="Kuo A."/>
            <person name="Kohler A."/>
            <person name="Costa M.D."/>
            <person name="Nagy L.G."/>
            <person name="Floudas D."/>
            <person name="Copeland A."/>
            <person name="Barry K.W."/>
            <person name="Cichocki N."/>
            <person name="Veneault-Fourrey C."/>
            <person name="LaButti K."/>
            <person name="Lindquist E.A."/>
            <person name="Lipzen A."/>
            <person name="Lundell T."/>
            <person name="Morin E."/>
            <person name="Murat C."/>
            <person name="Sun H."/>
            <person name="Tunlid A."/>
            <person name="Henrissat B."/>
            <person name="Grigoriev I.V."/>
            <person name="Hibbett D.S."/>
            <person name="Martin F."/>
            <person name="Nordberg H.P."/>
            <person name="Cantor M.N."/>
            <person name="Hua S.X."/>
        </authorList>
    </citation>
    <scope>NUCLEOTIDE SEQUENCE [LARGE SCALE GENOMIC DNA]</scope>
    <source>
        <strain evidence="2 3">441</strain>
    </source>
</reference>
<dbReference type="AlphaFoldDB" id="A0A0C9YXH2"/>
<feature type="non-terminal residue" evidence="2">
    <location>
        <position position="1"/>
    </location>
</feature>
<name>A0A0C9YXH2_9AGAM</name>
<sequence>MNGAVQSSLLQRQEGDDINGPVTAASLPGYTTTAAKKKEGCKRRTRMASRINTMTL</sequence>
<dbReference type="EMBL" id="KN834064">
    <property type="protein sequence ID" value="KIK12618.1"/>
    <property type="molecule type" value="Genomic_DNA"/>
</dbReference>
<protein>
    <submittedName>
        <fullName evidence="2">Uncharacterized protein</fullName>
    </submittedName>
</protein>
<evidence type="ECO:0000313" key="3">
    <source>
        <dbReference type="Proteomes" id="UP000054018"/>
    </source>
</evidence>
<keyword evidence="3" id="KW-1185">Reference proteome</keyword>
<accession>A0A0C9YXH2</accession>
<reference evidence="3" key="2">
    <citation type="submission" date="2015-01" db="EMBL/GenBank/DDBJ databases">
        <title>Evolutionary Origins and Diversification of the Mycorrhizal Mutualists.</title>
        <authorList>
            <consortium name="DOE Joint Genome Institute"/>
            <consortium name="Mycorrhizal Genomics Consortium"/>
            <person name="Kohler A."/>
            <person name="Kuo A."/>
            <person name="Nagy L.G."/>
            <person name="Floudas D."/>
            <person name="Copeland A."/>
            <person name="Barry K.W."/>
            <person name="Cichocki N."/>
            <person name="Veneault-Fourrey C."/>
            <person name="LaButti K."/>
            <person name="Lindquist E.A."/>
            <person name="Lipzen A."/>
            <person name="Lundell T."/>
            <person name="Morin E."/>
            <person name="Murat C."/>
            <person name="Riley R."/>
            <person name="Ohm R."/>
            <person name="Sun H."/>
            <person name="Tunlid A."/>
            <person name="Henrissat B."/>
            <person name="Grigoriev I.V."/>
            <person name="Hibbett D.S."/>
            <person name="Martin F."/>
        </authorList>
    </citation>
    <scope>NUCLEOTIDE SEQUENCE [LARGE SCALE GENOMIC DNA]</scope>
    <source>
        <strain evidence="3">441</strain>
    </source>
</reference>
<gene>
    <name evidence="2" type="ORF">PISMIDRAFT_689308</name>
</gene>
<feature type="compositionally biased region" description="Polar residues" evidence="1">
    <location>
        <begin position="1"/>
        <end position="11"/>
    </location>
</feature>
<evidence type="ECO:0000256" key="1">
    <source>
        <dbReference type="SAM" id="MobiDB-lite"/>
    </source>
</evidence>
<proteinExistence type="predicted"/>
<dbReference type="Proteomes" id="UP000054018">
    <property type="component" value="Unassembled WGS sequence"/>
</dbReference>
<dbReference type="HOGENOM" id="CLU_3020001_0_0_1"/>